<evidence type="ECO:0000256" key="2">
    <source>
        <dbReference type="ARBA" id="ARBA00003213"/>
    </source>
</evidence>
<evidence type="ECO:0000256" key="4">
    <source>
        <dbReference type="ARBA" id="ARBA00022679"/>
    </source>
</evidence>
<dbReference type="InterPro" id="IPR027417">
    <property type="entry name" value="P-loop_NTPase"/>
</dbReference>
<dbReference type="EMBL" id="JAFMPP010000009">
    <property type="protein sequence ID" value="MBO0663326.1"/>
    <property type="molecule type" value="Genomic_DNA"/>
</dbReference>
<keyword evidence="15" id="KW-1185">Reference proteome</keyword>
<proteinExistence type="inferred from homology"/>
<dbReference type="InterPro" id="IPR018022">
    <property type="entry name" value="IPT"/>
</dbReference>
<evidence type="ECO:0000256" key="6">
    <source>
        <dbReference type="ARBA" id="ARBA00022741"/>
    </source>
</evidence>
<feature type="binding site" evidence="10">
    <location>
        <begin position="16"/>
        <end position="23"/>
    </location>
    <ligand>
        <name>ATP</name>
        <dbReference type="ChEBI" id="CHEBI:30616"/>
    </ligand>
</feature>
<evidence type="ECO:0000256" key="1">
    <source>
        <dbReference type="ARBA" id="ARBA00001946"/>
    </source>
</evidence>
<dbReference type="AlphaFoldDB" id="A0A939G012"/>
<comment type="similarity">
    <text evidence="3 10 13">Belongs to the IPP transferase family.</text>
</comment>
<organism evidence="14 15">
    <name type="scientific">Jiella flava</name>
    <dbReference type="NCBI Taxonomy" id="2816857"/>
    <lineage>
        <taxon>Bacteria</taxon>
        <taxon>Pseudomonadati</taxon>
        <taxon>Pseudomonadota</taxon>
        <taxon>Alphaproteobacteria</taxon>
        <taxon>Hyphomicrobiales</taxon>
        <taxon>Aurantimonadaceae</taxon>
        <taxon>Jiella</taxon>
    </lineage>
</organism>
<evidence type="ECO:0000313" key="14">
    <source>
        <dbReference type="EMBL" id="MBO0663326.1"/>
    </source>
</evidence>
<comment type="function">
    <text evidence="2 10 12">Catalyzes the transfer of a dimethylallyl group onto the adenine at position 37 in tRNAs that read codons beginning with uridine, leading to the formation of N6-(dimethylallyl)adenosine (i(6)A).</text>
</comment>
<keyword evidence="7 10" id="KW-0067">ATP-binding</keyword>
<comment type="caution">
    <text evidence="14">The sequence shown here is derived from an EMBL/GenBank/DDBJ whole genome shotgun (WGS) entry which is preliminary data.</text>
</comment>
<dbReference type="GO" id="GO:0052381">
    <property type="term" value="F:tRNA dimethylallyltransferase activity"/>
    <property type="evidence" value="ECO:0007669"/>
    <property type="project" value="UniProtKB-UniRule"/>
</dbReference>
<dbReference type="SUPFAM" id="SSF52540">
    <property type="entry name" value="P-loop containing nucleoside triphosphate hydrolases"/>
    <property type="match status" value="2"/>
</dbReference>
<comment type="caution">
    <text evidence="10">Lacks conserved residue(s) required for the propagation of feature annotation.</text>
</comment>
<name>A0A939G012_9HYPH</name>
<feature type="site" description="Interaction with substrate tRNA" evidence="10">
    <location>
        <position position="129"/>
    </location>
</feature>
<dbReference type="Gene3D" id="1.10.20.140">
    <property type="match status" value="1"/>
</dbReference>
<dbReference type="HAMAP" id="MF_00185">
    <property type="entry name" value="IPP_trans"/>
    <property type="match status" value="1"/>
</dbReference>
<keyword evidence="8 10" id="KW-0460">Magnesium</keyword>
<dbReference type="GO" id="GO:0006400">
    <property type="term" value="P:tRNA modification"/>
    <property type="evidence" value="ECO:0007669"/>
    <property type="project" value="TreeGrafter"/>
</dbReference>
<evidence type="ECO:0000256" key="3">
    <source>
        <dbReference type="ARBA" id="ARBA00005842"/>
    </source>
</evidence>
<dbReference type="NCBIfam" id="TIGR00174">
    <property type="entry name" value="miaA"/>
    <property type="match status" value="1"/>
</dbReference>
<protein>
    <recommendedName>
        <fullName evidence="10">tRNA dimethylallyltransferase</fullName>
        <ecNumber evidence="10">2.5.1.75</ecNumber>
    </recommendedName>
    <alternativeName>
        <fullName evidence="10">Dimethylallyl diphosphate:tRNA dimethylallyltransferase</fullName>
        <shortName evidence="10">DMAPP:tRNA dimethylallyltransferase</shortName>
        <shortName evidence="10">DMATase</shortName>
    </alternativeName>
    <alternativeName>
        <fullName evidence="10">Isopentenyl-diphosphate:tRNA isopentenyltransferase</fullName>
        <shortName evidence="10">IPP transferase</shortName>
        <shortName evidence="10">IPPT</shortName>
        <shortName evidence="10">IPTase</shortName>
    </alternativeName>
</protein>
<dbReference type="GO" id="GO:0005524">
    <property type="term" value="F:ATP binding"/>
    <property type="evidence" value="ECO:0007669"/>
    <property type="project" value="UniProtKB-UniRule"/>
</dbReference>
<feature type="region of interest" description="Interaction with substrate tRNA" evidence="10">
    <location>
        <begin position="41"/>
        <end position="44"/>
    </location>
</feature>
<evidence type="ECO:0000256" key="5">
    <source>
        <dbReference type="ARBA" id="ARBA00022694"/>
    </source>
</evidence>
<evidence type="ECO:0000256" key="8">
    <source>
        <dbReference type="ARBA" id="ARBA00022842"/>
    </source>
</evidence>
<evidence type="ECO:0000256" key="9">
    <source>
        <dbReference type="ARBA" id="ARBA00049563"/>
    </source>
</evidence>
<evidence type="ECO:0000256" key="13">
    <source>
        <dbReference type="RuleBase" id="RU003785"/>
    </source>
</evidence>
<sequence length="309" mass="33625">MGGSIMGKIDAILIAGPTASGKSRLAMELAERHHGVVINADSLQVYDGLEILTARPSAEDVGQVPHHLYGHVDPRADYSAGAYLRDVAALLPGLRRAGTLPIFCGGTGLYFKALTGLLDVMPEIPMAIRAKWRDRLIAEGAEALSAELQRRDPEMAARLGPRDGQRIARALEIVEATGRSLLQLQAGKGPALINPSRAHKIVLAPERAALRERIATRFDLMLAAGALEEVRRFAVHFPDAGPTAIKAIGLAELVAVLGGEMSLDAARERAITRTRQYAKRQETWFRHQFDDDWLRVTSVVDLSQALRLL</sequence>
<dbReference type="PANTHER" id="PTHR11088:SF60">
    <property type="entry name" value="TRNA DIMETHYLALLYLTRANSFERASE"/>
    <property type="match status" value="1"/>
</dbReference>
<keyword evidence="6 10" id="KW-0547">Nucleotide-binding</keyword>
<evidence type="ECO:0000256" key="7">
    <source>
        <dbReference type="ARBA" id="ARBA00022840"/>
    </source>
</evidence>
<evidence type="ECO:0000313" key="15">
    <source>
        <dbReference type="Proteomes" id="UP000664122"/>
    </source>
</evidence>
<dbReference type="Gene3D" id="3.40.50.300">
    <property type="entry name" value="P-loop containing nucleotide triphosphate hydrolases"/>
    <property type="match status" value="1"/>
</dbReference>
<evidence type="ECO:0000256" key="11">
    <source>
        <dbReference type="RuleBase" id="RU003783"/>
    </source>
</evidence>
<dbReference type="Pfam" id="PF01715">
    <property type="entry name" value="IPPT"/>
    <property type="match status" value="1"/>
</dbReference>
<dbReference type="EC" id="2.5.1.75" evidence="10"/>
<gene>
    <name evidence="10 14" type="primary">miaA</name>
    <name evidence="14" type="ORF">J1C48_12115</name>
</gene>
<comment type="cofactor">
    <cofactor evidence="1 10">
        <name>Mg(2+)</name>
        <dbReference type="ChEBI" id="CHEBI:18420"/>
    </cofactor>
</comment>
<dbReference type="InterPro" id="IPR039657">
    <property type="entry name" value="Dimethylallyltransferase"/>
</dbReference>
<reference evidence="14" key="1">
    <citation type="submission" date="2021-03" db="EMBL/GenBank/DDBJ databases">
        <title>Whole genome sequence of Jiella sp. CQZ9-1.</title>
        <authorList>
            <person name="Tuo L."/>
        </authorList>
    </citation>
    <scope>NUCLEOTIDE SEQUENCE</scope>
    <source>
        <strain evidence="14">CQZ9-1</strain>
    </source>
</reference>
<comment type="catalytic activity">
    <reaction evidence="9 10 11">
        <text>adenosine(37) in tRNA + dimethylallyl diphosphate = N(6)-dimethylallyladenosine(37) in tRNA + diphosphate</text>
        <dbReference type="Rhea" id="RHEA:26482"/>
        <dbReference type="Rhea" id="RHEA-COMP:10162"/>
        <dbReference type="Rhea" id="RHEA-COMP:10375"/>
        <dbReference type="ChEBI" id="CHEBI:33019"/>
        <dbReference type="ChEBI" id="CHEBI:57623"/>
        <dbReference type="ChEBI" id="CHEBI:74411"/>
        <dbReference type="ChEBI" id="CHEBI:74415"/>
        <dbReference type="EC" id="2.5.1.75"/>
    </reaction>
</comment>
<evidence type="ECO:0000256" key="10">
    <source>
        <dbReference type="HAMAP-Rule" id="MF_00185"/>
    </source>
</evidence>
<evidence type="ECO:0000256" key="12">
    <source>
        <dbReference type="RuleBase" id="RU003784"/>
    </source>
</evidence>
<feature type="region of interest" description="Interaction with substrate tRNA" evidence="10">
    <location>
        <begin position="165"/>
        <end position="169"/>
    </location>
</feature>
<dbReference type="Proteomes" id="UP000664122">
    <property type="component" value="Unassembled WGS sequence"/>
</dbReference>
<feature type="binding site" evidence="10">
    <location>
        <begin position="18"/>
        <end position="23"/>
    </location>
    <ligand>
        <name>substrate</name>
    </ligand>
</feature>
<dbReference type="PANTHER" id="PTHR11088">
    <property type="entry name" value="TRNA DIMETHYLALLYLTRANSFERASE"/>
    <property type="match status" value="1"/>
</dbReference>
<keyword evidence="5 10" id="KW-0819">tRNA processing</keyword>
<comment type="subunit">
    <text evidence="10">Monomer.</text>
</comment>
<accession>A0A939G012</accession>
<feature type="site" description="Interaction with substrate tRNA" evidence="10">
    <location>
        <position position="107"/>
    </location>
</feature>
<keyword evidence="4 10" id="KW-0808">Transferase</keyword>